<keyword evidence="2" id="KW-1185">Reference proteome</keyword>
<dbReference type="AlphaFoldDB" id="A0AAV6NFL1"/>
<proteinExistence type="predicted"/>
<keyword evidence="1" id="KW-0012">Acyltransferase</keyword>
<name>A0AAV6NFL1_9ROSI</name>
<dbReference type="EMBL" id="JAGKQH010000006">
    <property type="protein sequence ID" value="KAG6597177.1"/>
    <property type="molecule type" value="Genomic_DNA"/>
</dbReference>
<comment type="caution">
    <text evidence="1">The sequence shown here is derived from an EMBL/GenBank/DDBJ whole genome shotgun (WGS) entry which is preliminary data.</text>
</comment>
<protein>
    <submittedName>
        <fullName evidence="1">Lysophospholipid acyltransferase LPEAT2</fullName>
    </submittedName>
</protein>
<gene>
    <name evidence="1" type="primary">LPEAT2</name>
    <name evidence="1" type="ORF">SDJN03_10357</name>
</gene>
<organism evidence="1 2">
    <name type="scientific">Cucurbita argyrosperma subsp. sororia</name>
    <dbReference type="NCBI Taxonomy" id="37648"/>
    <lineage>
        <taxon>Eukaryota</taxon>
        <taxon>Viridiplantae</taxon>
        <taxon>Streptophyta</taxon>
        <taxon>Embryophyta</taxon>
        <taxon>Tracheophyta</taxon>
        <taxon>Spermatophyta</taxon>
        <taxon>Magnoliopsida</taxon>
        <taxon>eudicotyledons</taxon>
        <taxon>Gunneridae</taxon>
        <taxon>Pentapetalae</taxon>
        <taxon>rosids</taxon>
        <taxon>fabids</taxon>
        <taxon>Cucurbitales</taxon>
        <taxon>Cucurbitaceae</taxon>
        <taxon>Cucurbiteae</taxon>
        <taxon>Cucurbita</taxon>
    </lineage>
</organism>
<dbReference type="GO" id="GO:0016746">
    <property type="term" value="F:acyltransferase activity"/>
    <property type="evidence" value="ECO:0007669"/>
    <property type="project" value="UniProtKB-KW"/>
</dbReference>
<evidence type="ECO:0000313" key="1">
    <source>
        <dbReference type="EMBL" id="KAG6597177.1"/>
    </source>
</evidence>
<feature type="non-terminal residue" evidence="1">
    <location>
        <position position="1"/>
    </location>
</feature>
<keyword evidence="1" id="KW-0808">Transferase</keyword>
<dbReference type="Proteomes" id="UP000685013">
    <property type="component" value="Chromosome 6"/>
</dbReference>
<sequence>MADHDLTSPLLPAEPSDGVEVMLRIEDDDGGPPEQINNQNGNHHDHTRLYCRNPFAFLGSDGFSVPESTTVDPFRNNTPSIDGVYEWVKIVVCIPIALAYGSYEALRAVYSLFFWISMDNKKREACS</sequence>
<evidence type="ECO:0000313" key="2">
    <source>
        <dbReference type="Proteomes" id="UP000685013"/>
    </source>
</evidence>
<reference evidence="1 2" key="1">
    <citation type="journal article" date="2021" name="Hortic Res">
        <title>The domestication of Cucurbita argyrosperma as revealed by the genome of its wild relative.</title>
        <authorList>
            <person name="Barrera-Redondo J."/>
            <person name="Sanchez-de la Vega G."/>
            <person name="Aguirre-Liguori J.A."/>
            <person name="Castellanos-Morales G."/>
            <person name="Gutierrez-Guerrero Y.T."/>
            <person name="Aguirre-Dugua X."/>
            <person name="Aguirre-Planter E."/>
            <person name="Tenaillon M.I."/>
            <person name="Lira-Saade R."/>
            <person name="Eguiarte L.E."/>
        </authorList>
    </citation>
    <scope>NUCLEOTIDE SEQUENCE [LARGE SCALE GENOMIC DNA]</scope>
    <source>
        <strain evidence="1">JBR-2021</strain>
    </source>
</reference>
<accession>A0AAV6NFL1</accession>